<dbReference type="GO" id="GO:0006310">
    <property type="term" value="P:DNA recombination"/>
    <property type="evidence" value="ECO:0007669"/>
    <property type="project" value="TreeGrafter"/>
</dbReference>
<organism evidence="12 13">
    <name type="scientific">Massiliimalia timonensis</name>
    <dbReference type="NCBI Taxonomy" id="1987501"/>
    <lineage>
        <taxon>Bacteria</taxon>
        <taxon>Bacillati</taxon>
        <taxon>Bacillota</taxon>
        <taxon>Clostridia</taxon>
        <taxon>Eubacteriales</taxon>
        <taxon>Oscillospiraceae</taxon>
        <taxon>Massiliimalia</taxon>
    </lineage>
</organism>
<accession>A0A8J6PDC1</accession>
<keyword evidence="10" id="KW-0175">Coiled coil</keyword>
<dbReference type="PROSITE" id="PS51217">
    <property type="entry name" value="UVRD_HELICASE_CTER"/>
    <property type="match status" value="1"/>
</dbReference>
<evidence type="ECO:0000256" key="3">
    <source>
        <dbReference type="ARBA" id="ARBA00022763"/>
    </source>
</evidence>
<keyword evidence="8" id="KW-0238">DNA-binding</keyword>
<keyword evidence="1" id="KW-0540">Nuclease</keyword>
<name>A0A8J6PDC1_9FIRM</name>
<dbReference type="Proteomes" id="UP000632659">
    <property type="component" value="Unassembled WGS sequence"/>
</dbReference>
<evidence type="ECO:0000256" key="4">
    <source>
        <dbReference type="ARBA" id="ARBA00022801"/>
    </source>
</evidence>
<gene>
    <name evidence="12" type="ORF">H8702_03030</name>
</gene>
<dbReference type="InterPro" id="IPR049035">
    <property type="entry name" value="ADDB_N"/>
</dbReference>
<evidence type="ECO:0000313" key="13">
    <source>
        <dbReference type="Proteomes" id="UP000632659"/>
    </source>
</evidence>
<evidence type="ECO:0000256" key="10">
    <source>
        <dbReference type="SAM" id="Coils"/>
    </source>
</evidence>
<sequence length="1143" mass="130921">MVHFILGRAGSGKSQEVLERVRQSANGKQNIFVVVPEQFTFETERKFYHALGAAALRNVKIISFSRIAHQVFKEYGGAAGDYADDSVKLILMSAAVEEVRSQLTAYAKSAEHGTFLQTMLEMVTELKNADLDGEAFFRHAKQLSNEKLKAKAGDISLIYSVYDAMLGAHYKDHLDDLSRAVEKIRKHGYFKDSLIFIDEFKGFTAREFSMLRVMMETAQEVTVSLCLDPAASGENQLFYCVDQTYQKLKQLARQGMQKVSVPTVLSKQHRFQSPELAHLEQQVFSSSPKAFGEECTHFKGVLAANEYDEADYVGATIRELVQEQGLRYRDIVVVSRDFQTVQSCLENAFLKYEIPYYLDTVKNIGASPLIRMIDLCLSCAGGGLKSDDLISLLKCGFCGYTAEEIALLENYVFLWDIKGDQWEKPFVNSIFGMDQPSGEEELQQHTLALLGFNRIREHLYTALASFREQVSGADAGQICTALANLLEALKVRESLNRMIEELKEDSLAEQIEQVRDHRQVWEITEEILRLITTVIGRNKLSVRRFQELFLAVAANFDLGTLPQTVDCVTAGSAERIRTDCPKALFILEANDKVFPYIPENRGLLTDKERQDLIGIGVELSAPLKDKIREEKFIAYKSLAIPSQQLFVIARKADMKGAAKAPSYLFQQFKRMFGPTAVQDTDDVDRIYFCKTKPTAFSVLAYQYRQDHELTASLREYFSHDPLYKGRMERISQSLDRSRQRLRDRETARALYGDSIYLSPSQVEKYHACKFRYFCEYGMRLRPRERIQLNGSSRGLVIHHILQAVCEQIDDYSFFDEEKIRGLVERELEAYLSDMLDGKSRSKRFLYLYRRIFRTIMLILKQLFEELSQSLFRPAEFEYRIGEPEHVRPLAIQNADGLKLYLIGTVDRIDQYEAKDGSTYLRVVDYKSGTKEFALSDLMNGVNLQMFLYLMCLEKNGQQFYRQAKGAGVLYMPAREPAADLQRGAAPEEIQKKVSQNFCMKGMVLDEEEVLRAMERDLAGRYIPVSVTKKAYDKDHRLKEEVFIDHHANEALFGSRNMNFLLSSEQLGQLYRKLERTLKQMAQEMEHGNIEAKPLRKSKELVGCAYCQFQTACGFEEGDDVTEYQSFDKSELFETLAREEQTDR</sequence>
<keyword evidence="6" id="KW-0269">Exonuclease</keyword>
<dbReference type="InterPro" id="IPR011604">
    <property type="entry name" value="PDDEXK-like_dom_sf"/>
</dbReference>
<dbReference type="InterPro" id="IPR027417">
    <property type="entry name" value="P-loop_NTPase"/>
</dbReference>
<dbReference type="EMBL" id="JACRTL010000001">
    <property type="protein sequence ID" value="MBC8610097.1"/>
    <property type="molecule type" value="Genomic_DNA"/>
</dbReference>
<keyword evidence="4" id="KW-0378">Hydrolase</keyword>
<comment type="caution">
    <text evidence="12">The sequence shown here is derived from an EMBL/GenBank/DDBJ whole genome shotgun (WGS) entry which is preliminary data.</text>
</comment>
<keyword evidence="9" id="KW-0234">DNA repair</keyword>
<keyword evidence="2" id="KW-0547">Nucleotide-binding</keyword>
<keyword evidence="7" id="KW-0067">ATP-binding</keyword>
<feature type="coiled-coil region" evidence="10">
    <location>
        <begin position="485"/>
        <end position="512"/>
    </location>
</feature>
<evidence type="ECO:0000256" key="5">
    <source>
        <dbReference type="ARBA" id="ARBA00022806"/>
    </source>
</evidence>
<keyword evidence="3" id="KW-0227">DNA damage</keyword>
<dbReference type="GO" id="GO:0004527">
    <property type="term" value="F:exonuclease activity"/>
    <property type="evidence" value="ECO:0007669"/>
    <property type="project" value="UniProtKB-KW"/>
</dbReference>
<dbReference type="Pfam" id="PF12705">
    <property type="entry name" value="PDDEXK_1"/>
    <property type="match status" value="1"/>
</dbReference>
<evidence type="ECO:0000256" key="6">
    <source>
        <dbReference type="ARBA" id="ARBA00022839"/>
    </source>
</evidence>
<dbReference type="InterPro" id="IPR014017">
    <property type="entry name" value="DNA_helicase_UvrD-like_C"/>
</dbReference>
<evidence type="ECO:0000313" key="12">
    <source>
        <dbReference type="EMBL" id="MBC8610097.1"/>
    </source>
</evidence>
<dbReference type="GO" id="GO:0005524">
    <property type="term" value="F:ATP binding"/>
    <property type="evidence" value="ECO:0007669"/>
    <property type="project" value="UniProtKB-KW"/>
</dbReference>
<dbReference type="SUPFAM" id="SSF52540">
    <property type="entry name" value="P-loop containing nucleoside triphosphate hydrolases"/>
    <property type="match status" value="2"/>
</dbReference>
<dbReference type="PANTHER" id="PTHR30591">
    <property type="entry name" value="RECBCD ENZYME SUBUNIT RECC"/>
    <property type="match status" value="1"/>
</dbReference>
<evidence type="ECO:0000256" key="8">
    <source>
        <dbReference type="ARBA" id="ARBA00023125"/>
    </source>
</evidence>
<dbReference type="GO" id="GO:0004386">
    <property type="term" value="F:helicase activity"/>
    <property type="evidence" value="ECO:0007669"/>
    <property type="project" value="UniProtKB-KW"/>
</dbReference>
<feature type="coiled-coil region" evidence="10">
    <location>
        <begin position="1063"/>
        <end position="1090"/>
    </location>
</feature>
<dbReference type="GO" id="GO:0006281">
    <property type="term" value="P:DNA repair"/>
    <property type="evidence" value="ECO:0007669"/>
    <property type="project" value="UniProtKB-KW"/>
</dbReference>
<reference evidence="12" key="1">
    <citation type="submission" date="2020-08" db="EMBL/GenBank/DDBJ databases">
        <title>Genome public.</title>
        <authorList>
            <person name="Liu C."/>
            <person name="Sun Q."/>
        </authorList>
    </citation>
    <scope>NUCLEOTIDE SEQUENCE</scope>
    <source>
        <strain evidence="12">NSJ-15</strain>
    </source>
</reference>
<keyword evidence="13" id="KW-1185">Reference proteome</keyword>
<dbReference type="Pfam" id="PF21445">
    <property type="entry name" value="ADDB_N"/>
    <property type="match status" value="1"/>
</dbReference>
<evidence type="ECO:0000256" key="7">
    <source>
        <dbReference type="ARBA" id="ARBA00022840"/>
    </source>
</evidence>
<dbReference type="PANTHER" id="PTHR30591:SF1">
    <property type="entry name" value="RECBCD ENZYME SUBUNIT RECC"/>
    <property type="match status" value="1"/>
</dbReference>
<evidence type="ECO:0000256" key="1">
    <source>
        <dbReference type="ARBA" id="ARBA00022722"/>
    </source>
</evidence>
<dbReference type="Gene3D" id="3.40.50.300">
    <property type="entry name" value="P-loop containing nucleotide triphosphate hydrolases"/>
    <property type="match status" value="3"/>
</dbReference>
<evidence type="ECO:0000256" key="9">
    <source>
        <dbReference type="ARBA" id="ARBA00023204"/>
    </source>
</evidence>
<dbReference type="AlphaFoldDB" id="A0A8J6PDC1"/>
<dbReference type="GO" id="GO:0003677">
    <property type="term" value="F:DNA binding"/>
    <property type="evidence" value="ECO:0007669"/>
    <property type="project" value="UniProtKB-KW"/>
</dbReference>
<dbReference type="InterPro" id="IPR038726">
    <property type="entry name" value="PDDEXK_AddAB-type"/>
</dbReference>
<evidence type="ECO:0000256" key="2">
    <source>
        <dbReference type="ARBA" id="ARBA00022741"/>
    </source>
</evidence>
<keyword evidence="5" id="KW-0347">Helicase</keyword>
<dbReference type="Gene3D" id="3.90.320.10">
    <property type="match status" value="1"/>
</dbReference>
<evidence type="ECO:0000259" key="11">
    <source>
        <dbReference type="PROSITE" id="PS51217"/>
    </source>
</evidence>
<protein>
    <submittedName>
        <fullName evidence="12">PD-(D/E)XK nuclease family protein</fullName>
    </submittedName>
</protein>
<dbReference type="RefSeq" id="WP_154824536.1">
    <property type="nucleotide sequence ID" value="NZ_JACRTL010000001.1"/>
</dbReference>
<proteinExistence type="predicted"/>
<feature type="domain" description="UvrD-like helicase C-terminal" evidence="11">
    <location>
        <begin position="262"/>
        <end position="575"/>
    </location>
</feature>